<comment type="caution">
    <text evidence="14">The sequence shown here is derived from an EMBL/GenBank/DDBJ whole genome shotgun (WGS) entry which is preliminary data.</text>
</comment>
<feature type="region of interest" description="Disordered" evidence="12">
    <location>
        <begin position="1"/>
        <end position="92"/>
    </location>
</feature>
<evidence type="ECO:0000256" key="9">
    <source>
        <dbReference type="ARBA" id="ARBA00022990"/>
    </source>
</evidence>
<evidence type="ECO:0000256" key="5">
    <source>
        <dbReference type="ARBA" id="ARBA00022723"/>
    </source>
</evidence>
<dbReference type="GO" id="GO:0008270">
    <property type="term" value="F:zinc ion binding"/>
    <property type="evidence" value="ECO:0007669"/>
    <property type="project" value="UniProtKB-KW"/>
</dbReference>
<comment type="similarity">
    <text evidence="2">Belongs to the MYST (SAS/MOZ) family.</text>
</comment>
<evidence type="ECO:0000256" key="10">
    <source>
        <dbReference type="ARBA" id="ARBA00023242"/>
    </source>
</evidence>
<dbReference type="InterPro" id="IPR050603">
    <property type="entry name" value="MYST_HAT"/>
</dbReference>
<feature type="region of interest" description="Disordered" evidence="12">
    <location>
        <begin position="1082"/>
        <end position="1103"/>
    </location>
</feature>
<dbReference type="InterPro" id="IPR040706">
    <property type="entry name" value="Zf-MYST"/>
</dbReference>
<comment type="subcellular location">
    <subcellularLocation>
        <location evidence="1">Nucleus</location>
    </subcellularLocation>
</comment>
<feature type="compositionally biased region" description="Low complexity" evidence="12">
    <location>
        <begin position="23"/>
        <end position="34"/>
    </location>
</feature>
<keyword evidence="5" id="KW-0479">Metal-binding</keyword>
<dbReference type="SUPFAM" id="SSF55729">
    <property type="entry name" value="Acyl-CoA N-acyltransferases (Nat)"/>
    <property type="match status" value="1"/>
</dbReference>
<dbReference type="InterPro" id="IPR036388">
    <property type="entry name" value="WH-like_DNA-bd_sf"/>
</dbReference>
<evidence type="ECO:0000256" key="2">
    <source>
        <dbReference type="ARBA" id="ARBA00010107"/>
    </source>
</evidence>
<dbReference type="GO" id="GO:0070775">
    <property type="term" value="C:H3 histone acetyltransferase complex"/>
    <property type="evidence" value="ECO:0007669"/>
    <property type="project" value="UniProtKB-ARBA"/>
</dbReference>
<feature type="compositionally biased region" description="Basic residues" evidence="12">
    <location>
        <begin position="149"/>
        <end position="159"/>
    </location>
</feature>
<feature type="compositionally biased region" description="Low complexity" evidence="12">
    <location>
        <begin position="670"/>
        <end position="688"/>
    </location>
</feature>
<dbReference type="GO" id="GO:0040029">
    <property type="term" value="P:epigenetic regulation of gene expression"/>
    <property type="evidence" value="ECO:0007669"/>
    <property type="project" value="UniProtKB-ARBA"/>
</dbReference>
<keyword evidence="4" id="KW-0808">Transferase</keyword>
<dbReference type="PANTHER" id="PTHR10615:SF217">
    <property type="entry name" value="HISTONE ACETYLTRANSFERASE"/>
    <property type="match status" value="1"/>
</dbReference>
<evidence type="ECO:0000256" key="8">
    <source>
        <dbReference type="ARBA" id="ARBA00022853"/>
    </source>
</evidence>
<organism evidence="14 15">
    <name type="scientific">Steinernema hermaphroditum</name>
    <dbReference type="NCBI Taxonomy" id="289476"/>
    <lineage>
        <taxon>Eukaryota</taxon>
        <taxon>Metazoa</taxon>
        <taxon>Ecdysozoa</taxon>
        <taxon>Nematoda</taxon>
        <taxon>Chromadorea</taxon>
        <taxon>Rhabditida</taxon>
        <taxon>Tylenchina</taxon>
        <taxon>Panagrolaimomorpha</taxon>
        <taxon>Strongyloidoidea</taxon>
        <taxon>Steinernematidae</taxon>
        <taxon>Steinernema</taxon>
    </lineage>
</organism>
<feature type="compositionally biased region" description="Polar residues" evidence="12">
    <location>
        <begin position="880"/>
        <end position="894"/>
    </location>
</feature>
<keyword evidence="7" id="KW-0862">Zinc</keyword>
<dbReference type="Pfam" id="PF01853">
    <property type="entry name" value="MOZ_SAS"/>
    <property type="match status" value="1"/>
</dbReference>
<feature type="compositionally biased region" description="Polar residues" evidence="12">
    <location>
        <begin position="761"/>
        <end position="794"/>
    </location>
</feature>
<dbReference type="GO" id="GO:0003682">
    <property type="term" value="F:chromatin binding"/>
    <property type="evidence" value="ECO:0007669"/>
    <property type="project" value="TreeGrafter"/>
</dbReference>
<keyword evidence="6" id="KW-0863">Zinc-finger</keyword>
<feature type="compositionally biased region" description="Basic and acidic residues" evidence="12">
    <location>
        <begin position="921"/>
        <end position="931"/>
    </location>
</feature>
<feature type="active site" description="Proton donor/acceptor" evidence="11">
    <location>
        <position position="466"/>
    </location>
</feature>
<evidence type="ECO:0000313" key="14">
    <source>
        <dbReference type="EMBL" id="KAK0400311.1"/>
    </source>
</evidence>
<dbReference type="EC" id="2.3.1.48" evidence="3"/>
<keyword evidence="10" id="KW-0539">Nucleus</keyword>
<feature type="region of interest" description="Disordered" evidence="12">
    <location>
        <begin position="857"/>
        <end position="896"/>
    </location>
</feature>
<dbReference type="FunFam" id="3.30.60.60:FF:000001">
    <property type="entry name" value="Histone acetyltransferase"/>
    <property type="match status" value="1"/>
</dbReference>
<feature type="region of interest" description="Disordered" evidence="12">
    <location>
        <begin position="118"/>
        <end position="177"/>
    </location>
</feature>
<evidence type="ECO:0000256" key="6">
    <source>
        <dbReference type="ARBA" id="ARBA00022771"/>
    </source>
</evidence>
<sequence length="1138" mass="126768">MGRGRPPLQREKPPAVVSDAGKSENSLSQSLSISTPEVKKRGRKRKICVENVENAPVNDVASSASTSSESERYVRAGHAACSGSSTSPHRRSDNLLDALSPYFCASAQRRRLHQRGEYAVLSGKHRREKHATPSKTLKRGRPSCTLRSTTHKAPKRKINLHQDEEDESKTPKARGYKASASCSAALLKKARNSRTVKRPRELKCSIMPVSTSMKSSKRSFGASAVRALAAQPVQVQRSSEDSRNAYDYMARFENPTDKQFYEEIYDEFQRQRAEQMDFIVGNRGKALPGAIQIGRYYIRTWYSSPYPQEYASQSFIFICPYCLHYSMTENIWERHVKKCVARGPPGDEIYRSHNNDETISIFEVDGNVARIYCQNLCLLSKLFLDSKTLFYDVEPFLFYVLTKVDRNGFHFVGYFSKEKYNTNRYQRYHLSCIMTLPCFQRKGYGRFLIDFSYLLARREEMPGTPERPLSELGEKSFRAYWRSTILQYFADCGGDTGKKSSLKAICEATGMTSPDVKSALKELKFLKKVPGTASHQLSVNWCMIQMYIAQEEGRKRLVVYDSLLKWSPKVYSLEQDYQIPGVSRPTESPTKEPEIIEKITKDKKQQRTAAQNVIKPARQLADTDGGGEQREAEVSSKPGKARSDSDESRSSSPTRTSAAPTPADEEKQPSSRTSSSLSSQSISTRCQSANEDQCNEYPECEESTTPIEPRPQSVQSNQSYTVNMGGDPDDNDDSPFVASNSEFPGYDEEERHQRSVCKAQPPQTNGIITHQNGTSTTEMPNLNSIGSNNCGSTVSDDDAPPRLSPIFSGNGPQPVKEKVKNRSQDDPNQMSISKQLSTSHVMPHPYMNGIHDCQTPYQMAPSSNAIPKSNWGSHERKESMVNSTTSPANSTLSARSIDGNIRSVDYEHLKSEFSSPQANDLSDHANSEKSGRSSTFSVPSRPDNLKNPPPQLLHPIMPEQAASSQQVPPEVPKTKPSSRRRNTLGTVYSQGAPLQPQYPNFNPMAASAYFPHGSHFAPPNYGYPIYANANPAQFHQATAASAIYPGTWSTQAQYAAQYSMHKQGMTHFPAAYYMAPPGAAMQGNGAHQPGDNRATQVPNGTAQNFTRYPTMDVNGSQSLSQFYNPSYGFVSANMPLNP</sequence>
<feature type="region of interest" description="Disordered" evidence="12">
    <location>
        <begin position="913"/>
        <end position="982"/>
    </location>
</feature>
<reference evidence="14" key="1">
    <citation type="submission" date="2023-06" db="EMBL/GenBank/DDBJ databases">
        <title>Genomic analysis of the entomopathogenic nematode Steinernema hermaphroditum.</title>
        <authorList>
            <person name="Schwarz E.M."/>
            <person name="Heppert J.K."/>
            <person name="Baniya A."/>
            <person name="Schwartz H.T."/>
            <person name="Tan C.-H."/>
            <person name="Antoshechkin I."/>
            <person name="Sternberg P.W."/>
            <person name="Goodrich-Blair H."/>
            <person name="Dillman A.R."/>
        </authorList>
    </citation>
    <scope>NUCLEOTIDE SEQUENCE</scope>
    <source>
        <strain evidence="14">PS9179</strain>
        <tissue evidence="14">Whole animal</tissue>
    </source>
</reference>
<gene>
    <name evidence="14" type="ORF">QR680_003450</name>
</gene>
<evidence type="ECO:0000259" key="13">
    <source>
        <dbReference type="PROSITE" id="PS51726"/>
    </source>
</evidence>
<dbReference type="AlphaFoldDB" id="A0AA39H6T6"/>
<evidence type="ECO:0000313" key="15">
    <source>
        <dbReference type="Proteomes" id="UP001175271"/>
    </source>
</evidence>
<protein>
    <recommendedName>
        <fullName evidence="3">histone acetyltransferase</fullName>
        <ecNumber evidence="3">2.3.1.48</ecNumber>
    </recommendedName>
</protein>
<dbReference type="GO" id="GO:0004402">
    <property type="term" value="F:histone acetyltransferase activity"/>
    <property type="evidence" value="ECO:0007669"/>
    <property type="project" value="InterPro"/>
</dbReference>
<dbReference type="InterPro" id="IPR016181">
    <property type="entry name" value="Acyl_CoA_acyltransferase"/>
</dbReference>
<dbReference type="GO" id="GO:0005634">
    <property type="term" value="C:nucleus"/>
    <property type="evidence" value="ECO:0007669"/>
    <property type="project" value="UniProtKB-SubCell"/>
</dbReference>
<name>A0AA39H6T6_9BILA</name>
<dbReference type="Gene3D" id="3.30.60.60">
    <property type="entry name" value="N-acetyl transferase-like"/>
    <property type="match status" value="1"/>
</dbReference>
<dbReference type="Proteomes" id="UP001175271">
    <property type="component" value="Unassembled WGS sequence"/>
</dbReference>
<dbReference type="InterPro" id="IPR002717">
    <property type="entry name" value="HAT_MYST-type"/>
</dbReference>
<dbReference type="GO" id="GO:0003712">
    <property type="term" value="F:transcription coregulator activity"/>
    <property type="evidence" value="ECO:0007669"/>
    <property type="project" value="TreeGrafter"/>
</dbReference>
<dbReference type="PROSITE" id="PS51726">
    <property type="entry name" value="MYST_HAT"/>
    <property type="match status" value="1"/>
</dbReference>
<dbReference type="GO" id="GO:0006357">
    <property type="term" value="P:regulation of transcription by RNA polymerase II"/>
    <property type="evidence" value="ECO:0007669"/>
    <property type="project" value="TreeGrafter"/>
</dbReference>
<feature type="compositionally biased region" description="Polar residues" evidence="12">
    <location>
        <begin position="1093"/>
        <end position="1103"/>
    </location>
</feature>
<accession>A0AA39H6T6</accession>
<feature type="compositionally biased region" description="Basic and acidic residues" evidence="12">
    <location>
        <begin position="815"/>
        <end position="825"/>
    </location>
</feature>
<dbReference type="PANTHER" id="PTHR10615">
    <property type="entry name" value="HISTONE ACETYLTRANSFERASE"/>
    <property type="match status" value="1"/>
</dbReference>
<feature type="compositionally biased region" description="Low complexity" evidence="12">
    <location>
        <begin position="650"/>
        <end position="662"/>
    </location>
</feature>
<keyword evidence="15" id="KW-1185">Reference proteome</keyword>
<keyword evidence="8" id="KW-0156">Chromatin regulator</keyword>
<feature type="domain" description="MYST-type HAT" evidence="13">
    <location>
        <begin position="283"/>
        <end position="568"/>
    </location>
</feature>
<evidence type="ECO:0000256" key="1">
    <source>
        <dbReference type="ARBA" id="ARBA00004123"/>
    </source>
</evidence>
<keyword evidence="9" id="KW-0007">Acetylation</keyword>
<feature type="compositionally biased region" description="Polar residues" evidence="12">
    <location>
        <begin position="712"/>
        <end position="722"/>
    </location>
</feature>
<dbReference type="EMBL" id="JAUCMV010000005">
    <property type="protein sequence ID" value="KAK0400311.1"/>
    <property type="molecule type" value="Genomic_DNA"/>
</dbReference>
<dbReference type="Gene3D" id="1.10.10.10">
    <property type="entry name" value="Winged helix-like DNA-binding domain superfamily/Winged helix DNA-binding domain"/>
    <property type="match status" value="1"/>
</dbReference>
<feature type="compositionally biased region" description="Polar residues" evidence="12">
    <location>
        <begin position="857"/>
        <end position="872"/>
    </location>
</feature>
<dbReference type="Gene3D" id="3.40.630.30">
    <property type="match status" value="1"/>
</dbReference>
<feature type="region of interest" description="Disordered" evidence="12">
    <location>
        <begin position="600"/>
        <end position="830"/>
    </location>
</feature>
<evidence type="ECO:0000256" key="4">
    <source>
        <dbReference type="ARBA" id="ARBA00022679"/>
    </source>
</evidence>
<evidence type="ECO:0000256" key="11">
    <source>
        <dbReference type="PIRSR" id="PIRSR602717-51"/>
    </source>
</evidence>
<evidence type="ECO:0000256" key="3">
    <source>
        <dbReference type="ARBA" id="ARBA00013184"/>
    </source>
</evidence>
<dbReference type="FunFam" id="3.40.630.30:FF:000001">
    <property type="entry name" value="Histone acetyltransferase"/>
    <property type="match status" value="1"/>
</dbReference>
<evidence type="ECO:0000256" key="12">
    <source>
        <dbReference type="SAM" id="MobiDB-lite"/>
    </source>
</evidence>
<proteinExistence type="inferred from homology"/>
<dbReference type="Pfam" id="PF17772">
    <property type="entry name" value="zf-MYST"/>
    <property type="match status" value="1"/>
</dbReference>
<evidence type="ECO:0000256" key="7">
    <source>
        <dbReference type="ARBA" id="ARBA00022833"/>
    </source>
</evidence>